<keyword evidence="3" id="KW-1185">Reference proteome</keyword>
<gene>
    <name evidence="2" type="ORF">L3081_13705</name>
</gene>
<reference evidence="2" key="1">
    <citation type="submission" date="2022-01" db="EMBL/GenBank/DDBJ databases">
        <title>Colwellia maritima, isolated from seawater.</title>
        <authorList>
            <person name="Kristyanto S."/>
            <person name="Jung J."/>
            <person name="Jeon C.O."/>
        </authorList>
    </citation>
    <scope>NUCLEOTIDE SEQUENCE</scope>
    <source>
        <strain evidence="2">MSW7</strain>
    </source>
</reference>
<dbReference type="RefSeq" id="WP_242286696.1">
    <property type="nucleotide sequence ID" value="NZ_JAKKSL010000002.1"/>
</dbReference>
<feature type="transmembrane region" description="Helical" evidence="1">
    <location>
        <begin position="12"/>
        <end position="31"/>
    </location>
</feature>
<keyword evidence="1" id="KW-0472">Membrane</keyword>
<evidence type="ECO:0000256" key="1">
    <source>
        <dbReference type="SAM" id="Phobius"/>
    </source>
</evidence>
<name>A0ABS9X1W4_9GAMM</name>
<organism evidence="2 3">
    <name type="scientific">Colwellia maritima</name>
    <dbReference type="NCBI Taxonomy" id="2912588"/>
    <lineage>
        <taxon>Bacteria</taxon>
        <taxon>Pseudomonadati</taxon>
        <taxon>Pseudomonadota</taxon>
        <taxon>Gammaproteobacteria</taxon>
        <taxon>Alteromonadales</taxon>
        <taxon>Colwelliaceae</taxon>
        <taxon>Colwellia</taxon>
    </lineage>
</organism>
<evidence type="ECO:0000313" key="2">
    <source>
        <dbReference type="EMBL" id="MCI2284248.1"/>
    </source>
</evidence>
<comment type="caution">
    <text evidence="2">The sequence shown here is derived from an EMBL/GenBank/DDBJ whole genome shotgun (WGS) entry which is preliminary data.</text>
</comment>
<sequence length="73" mass="7917">MDLSIIIDKTPLFISLVFVCLVLGIIYYLFVSIPKAVKAKYFPTVLGKITSSEVGTPIAGAGRERGIGFKLLL</sequence>
<protein>
    <submittedName>
        <fullName evidence="2">Uncharacterized protein</fullName>
    </submittedName>
</protein>
<proteinExistence type="predicted"/>
<keyword evidence="1" id="KW-1133">Transmembrane helix</keyword>
<accession>A0ABS9X1W4</accession>
<evidence type="ECO:0000313" key="3">
    <source>
        <dbReference type="Proteomes" id="UP001139646"/>
    </source>
</evidence>
<dbReference type="Proteomes" id="UP001139646">
    <property type="component" value="Unassembled WGS sequence"/>
</dbReference>
<dbReference type="EMBL" id="JAKKSL010000002">
    <property type="protein sequence ID" value="MCI2284248.1"/>
    <property type="molecule type" value="Genomic_DNA"/>
</dbReference>
<keyword evidence="1" id="KW-0812">Transmembrane</keyword>